<dbReference type="GO" id="GO:0006417">
    <property type="term" value="P:regulation of translation"/>
    <property type="evidence" value="ECO:0007669"/>
    <property type="project" value="UniProtKB-KW"/>
</dbReference>
<dbReference type="InterPro" id="IPR022040">
    <property type="entry name" value="MKT1_N"/>
</dbReference>
<dbReference type="Gene3D" id="3.40.50.1010">
    <property type="entry name" value="5'-nuclease"/>
    <property type="match status" value="1"/>
</dbReference>
<dbReference type="OrthoDB" id="17262at2759"/>
<evidence type="ECO:0000256" key="2">
    <source>
        <dbReference type="ARBA" id="ARBA00024023"/>
    </source>
</evidence>
<dbReference type="InterPro" id="IPR029060">
    <property type="entry name" value="PIN-like_dom_sf"/>
</dbReference>
<dbReference type="InterPro" id="IPR037314">
    <property type="entry name" value="MKT1_H3TH"/>
</dbReference>
<evidence type="ECO:0000313" key="5">
    <source>
        <dbReference type="EMBL" id="KKF95818.1"/>
    </source>
</evidence>
<accession>A0A0F8BTB0</accession>
<dbReference type="AlphaFoldDB" id="A0A0F8BTB0"/>
<evidence type="ECO:0000313" key="6">
    <source>
        <dbReference type="Proteomes" id="UP000034841"/>
    </source>
</evidence>
<dbReference type="Proteomes" id="UP000034841">
    <property type="component" value="Unassembled WGS sequence"/>
</dbReference>
<evidence type="ECO:0000256" key="1">
    <source>
        <dbReference type="ARBA" id="ARBA00022845"/>
    </source>
</evidence>
<evidence type="ECO:0008006" key="7">
    <source>
        <dbReference type="Google" id="ProtNLM"/>
    </source>
</evidence>
<dbReference type="GO" id="GO:0003730">
    <property type="term" value="F:mRNA 3'-UTR binding"/>
    <property type="evidence" value="ECO:0007669"/>
    <property type="project" value="TreeGrafter"/>
</dbReference>
<feature type="domain" description="Post-transcriptional regulator MKT1 C-terminal" evidence="3">
    <location>
        <begin position="489"/>
        <end position="732"/>
    </location>
</feature>
<dbReference type="EMBL" id="LBBL01000077">
    <property type="protein sequence ID" value="KKF95818.1"/>
    <property type="molecule type" value="Genomic_DNA"/>
</dbReference>
<dbReference type="InterPro" id="IPR006084">
    <property type="entry name" value="XPG/Rad2"/>
</dbReference>
<keyword evidence="6" id="KW-1185">Reference proteome</keyword>
<reference evidence="5 6" key="1">
    <citation type="submission" date="2015-04" db="EMBL/GenBank/DDBJ databases">
        <title>Genome sequence of Ceratocystis platani, a major pathogen of plane trees.</title>
        <authorList>
            <person name="Belbahri L."/>
        </authorList>
    </citation>
    <scope>NUCLEOTIDE SEQUENCE [LARGE SCALE GENOMIC DNA]</scope>
    <source>
        <strain evidence="5 6">CFO</strain>
    </source>
</reference>
<evidence type="ECO:0000259" key="4">
    <source>
        <dbReference type="Pfam" id="PF12247"/>
    </source>
</evidence>
<proteinExistence type="inferred from homology"/>
<sequence>MPFIVEDSWIASQATTHDIAELDDCSVAVDASYYLKYLLDHPPSHEPLLPALGGLTGIAAHIDQALEAWQVANITPFFIFDGQPLVGQVDAEIHHGLAEHAKLNAAWDMYISQRAQDAVNAFGATSAFNVKYLYPLLMANLQSRGLHFIVAPYNASAQLAYFDMIESSQCAAIMGSQELLLYPIQDTYIRSIDFVSKKVTSISKQAIVSRLNISEPLLVDALLMMGTTFLSTLPVLKDSSVSPRPSPVVQDAVNLLRTSSKSVAAACSSYADILANTDPNWLSKYQKARLAVNHFIYIAESGEIKVNDYENLTGDNHEYLGLQLPAELFHYVNRGLISARSVDWIAHNTMAVLPNATGILQEDYKKLLTVDLIPLRQHVVSVIHPRLNRGIQHKEVDVLLWFNTKFSYKIKSDLNLNNDATTISKVNRFTIPDNVQSVHPPPANCGAVLGYEFMSAVREKFPVDTFVKEKEKPQPLTDATSIRTLILLRFMYLRGYLDEAHKLELSWGMAIAVAHFKIMETVGNSAESLGLYEAVFLAFELIRYGVLDGQMKYENLQGMPGNGSEEDKTSVLLICRCATLLNLGHQINGYTGPLNKNLLGFSTLVSEVRDANRNLVEALAASLFLHAQANRDRTDFLAISQGLPFAHHPNVGMGIAMKTFLDDTNAEESVEERQKHVQGVVDRWIPFATDIYEDITLVYKLIDAICEGMSGLAGVIPEEDRVRWFTAQKYLQARPI</sequence>
<gene>
    <name evidence="5" type="ORF">CFO_g1831</name>
</gene>
<protein>
    <recommendedName>
        <fullName evidence="7">Protein MKT1</fullName>
    </recommendedName>
</protein>
<comment type="similarity">
    <text evidence="2">Belongs to the XPG/RAD2 endonuclease family.</text>
</comment>
<dbReference type="PRINTS" id="PR00853">
    <property type="entry name" value="XPGRADSUPER"/>
</dbReference>
<comment type="caution">
    <text evidence="5">The sequence shown here is derived from an EMBL/GenBank/DDBJ whole genome shotgun (WGS) entry which is preliminary data.</text>
</comment>
<evidence type="ECO:0000259" key="3">
    <source>
        <dbReference type="Pfam" id="PF12246"/>
    </source>
</evidence>
<dbReference type="PANTHER" id="PTHR11081">
    <property type="entry name" value="FLAP ENDONUCLEASE FAMILY MEMBER"/>
    <property type="match status" value="1"/>
</dbReference>
<name>A0A0F8BTB0_CERFI</name>
<dbReference type="InterPro" id="IPR022039">
    <property type="entry name" value="MKT1_C"/>
</dbReference>
<dbReference type="Pfam" id="PF12247">
    <property type="entry name" value="MKT1_N"/>
    <property type="match status" value="1"/>
</dbReference>
<dbReference type="Pfam" id="PF12246">
    <property type="entry name" value="MKT1_C"/>
    <property type="match status" value="1"/>
</dbReference>
<feature type="domain" description="Post-transcriptional regulator MKT1 N-terminal" evidence="4">
    <location>
        <begin position="314"/>
        <end position="402"/>
    </location>
</feature>
<keyword evidence="1" id="KW-0810">Translation regulation</keyword>
<dbReference type="CDD" id="cd09902">
    <property type="entry name" value="H3TH_MKT1"/>
    <property type="match status" value="1"/>
</dbReference>
<organism evidence="5 6">
    <name type="scientific">Ceratocystis fimbriata f. sp. platani</name>
    <dbReference type="NCBI Taxonomy" id="88771"/>
    <lineage>
        <taxon>Eukaryota</taxon>
        <taxon>Fungi</taxon>
        <taxon>Dikarya</taxon>
        <taxon>Ascomycota</taxon>
        <taxon>Pezizomycotina</taxon>
        <taxon>Sordariomycetes</taxon>
        <taxon>Hypocreomycetidae</taxon>
        <taxon>Microascales</taxon>
        <taxon>Ceratocystidaceae</taxon>
        <taxon>Ceratocystis</taxon>
    </lineage>
</organism>
<dbReference type="SUPFAM" id="SSF88723">
    <property type="entry name" value="PIN domain-like"/>
    <property type="match status" value="1"/>
</dbReference>
<dbReference type="CDD" id="cd09858">
    <property type="entry name" value="PIN_MKT1"/>
    <property type="match status" value="1"/>
</dbReference>
<dbReference type="PANTHER" id="PTHR11081:SF32">
    <property type="entry name" value="POST-TRANSCRIPTIONAL REGULATOR MKT1"/>
    <property type="match status" value="1"/>
</dbReference>